<protein>
    <submittedName>
        <fullName evidence="3">Formyl-CoA transferase</fullName>
    </submittedName>
</protein>
<reference evidence="3 4" key="1">
    <citation type="journal article" date="2014" name="PLoS Genet.">
        <title>Phylogenetically driven sequencing of extremely halophilic archaea reveals strategies for static and dynamic osmo-response.</title>
        <authorList>
            <person name="Becker E.A."/>
            <person name="Seitzer P.M."/>
            <person name="Tritt A."/>
            <person name="Larsen D."/>
            <person name="Krusor M."/>
            <person name="Yao A.I."/>
            <person name="Wu D."/>
            <person name="Madern D."/>
            <person name="Eisen J.A."/>
            <person name="Darling A.E."/>
            <person name="Facciotti M.T."/>
        </authorList>
    </citation>
    <scope>NUCLEOTIDE SEQUENCE [LARGE SCALE GENOMIC DNA]</scope>
    <source>
        <strain evidence="3 4">100A6</strain>
    </source>
</reference>
<proteinExistence type="predicted"/>
<dbReference type="EMBL" id="AOMB01000034">
    <property type="protein sequence ID" value="EMA37575.1"/>
    <property type="molecule type" value="Genomic_DNA"/>
</dbReference>
<dbReference type="InterPro" id="IPR044855">
    <property type="entry name" value="CoA-Trfase_III_dom3_sf"/>
</dbReference>
<dbReference type="PANTHER" id="PTHR48207">
    <property type="entry name" value="SUCCINATE--HYDROXYMETHYLGLUTARATE COA-TRANSFERASE"/>
    <property type="match status" value="1"/>
</dbReference>
<dbReference type="Gene3D" id="3.40.50.10540">
    <property type="entry name" value="Crotonobetainyl-coa:carnitine coa-transferase, domain 1"/>
    <property type="match status" value="1"/>
</dbReference>
<dbReference type="AlphaFoldDB" id="M0LZN4"/>
<dbReference type="InterPro" id="IPR003673">
    <property type="entry name" value="CoA-Trfase_fam_III"/>
</dbReference>
<dbReference type="PANTHER" id="PTHR48207:SF3">
    <property type="entry name" value="SUCCINATE--HYDROXYMETHYLGLUTARATE COA-TRANSFERASE"/>
    <property type="match status" value="1"/>
</dbReference>
<dbReference type="Proteomes" id="UP000011566">
    <property type="component" value="Unassembled WGS sequence"/>
</dbReference>
<dbReference type="PATRIC" id="fig|1132509.6.peg.2917"/>
<feature type="region of interest" description="Disordered" evidence="2">
    <location>
        <begin position="324"/>
        <end position="344"/>
    </location>
</feature>
<dbReference type="InterPro" id="IPR050483">
    <property type="entry name" value="CoA-transferase_III_domain"/>
</dbReference>
<comment type="caution">
    <text evidence="3">The sequence shown here is derived from an EMBL/GenBank/DDBJ whole genome shotgun (WGS) entry which is preliminary data.</text>
</comment>
<dbReference type="GO" id="GO:0008410">
    <property type="term" value="F:CoA-transferase activity"/>
    <property type="evidence" value="ECO:0007669"/>
    <property type="project" value="TreeGrafter"/>
</dbReference>
<dbReference type="Gene3D" id="3.30.1540.10">
    <property type="entry name" value="formyl-coa transferase, domain 3"/>
    <property type="match status" value="1"/>
</dbReference>
<dbReference type="SUPFAM" id="SSF89796">
    <property type="entry name" value="CoA-transferase family III (CaiB/BaiF)"/>
    <property type="match status" value="1"/>
</dbReference>
<keyword evidence="1 3" id="KW-0808">Transferase</keyword>
<evidence type="ECO:0000256" key="2">
    <source>
        <dbReference type="SAM" id="MobiDB-lite"/>
    </source>
</evidence>
<dbReference type="InterPro" id="IPR023606">
    <property type="entry name" value="CoA-Trfase_III_dom_1_sf"/>
</dbReference>
<evidence type="ECO:0000313" key="3">
    <source>
        <dbReference type="EMBL" id="EMA37575.1"/>
    </source>
</evidence>
<name>M0LZN4_9EURY</name>
<accession>M0LZN4</accession>
<evidence type="ECO:0000313" key="4">
    <source>
        <dbReference type="Proteomes" id="UP000011566"/>
    </source>
</evidence>
<gene>
    <name evidence="3" type="ORF">C447_12677</name>
</gene>
<feature type="compositionally biased region" description="Basic and acidic residues" evidence="2">
    <location>
        <begin position="335"/>
        <end position="344"/>
    </location>
</feature>
<keyword evidence="4" id="KW-1185">Reference proteome</keyword>
<dbReference type="Pfam" id="PF02515">
    <property type="entry name" value="CoA_transf_3"/>
    <property type="match status" value="1"/>
</dbReference>
<sequence length="367" mass="39821">MGADVVKVEPPFGEPLRSRVESGEPPEIVMLNSSKDAITLNLAEERGTELLKDLVEETDVLVENYAVGTMEKLGIDYETLSSVNPELIYAHGSGFGDTGPRSDMLAMDLVVQATGGVMDATGFPDDTPVKTGIAPGDFLGGTHLAAGVLGALFQRERTGEGQYVEASMYESVFPALLSQLAAAYKETDVPPRTGNHHSSLAKAPYNAYETQDGYVTILCASDDHWETLLEVMGRTDLIDDDRFETNVKRVDHMDEVDRVIGEWTADRDRQAIEDRLVDAGVPAGAVQTIEEVLQDPHLSERGMAPEVSHPDFEDGIRVFGSPIHFSDAPEPDVEPAPRKGEDTSDILKDRLGLSADAIVELDEQGIL</sequence>
<evidence type="ECO:0000256" key="1">
    <source>
        <dbReference type="ARBA" id="ARBA00022679"/>
    </source>
</evidence>
<dbReference type="eggNOG" id="arCOG02304">
    <property type="taxonomic scope" value="Archaea"/>
</dbReference>
<organism evidence="3 4">
    <name type="scientific">Halococcus hamelinensis 100A6</name>
    <dbReference type="NCBI Taxonomy" id="1132509"/>
    <lineage>
        <taxon>Archaea</taxon>
        <taxon>Methanobacteriati</taxon>
        <taxon>Methanobacteriota</taxon>
        <taxon>Stenosarchaea group</taxon>
        <taxon>Halobacteria</taxon>
        <taxon>Halobacteriales</taxon>
        <taxon>Halococcaceae</taxon>
        <taxon>Halococcus</taxon>
    </lineage>
</organism>